<dbReference type="NCBIfam" id="TIGR00738">
    <property type="entry name" value="rrf2_super"/>
    <property type="match status" value="1"/>
</dbReference>
<evidence type="ECO:0000313" key="2">
    <source>
        <dbReference type="EMBL" id="MFC3125775.1"/>
    </source>
</evidence>
<keyword evidence="3" id="KW-1185">Reference proteome</keyword>
<dbReference type="InterPro" id="IPR036388">
    <property type="entry name" value="WH-like_DNA-bd_sf"/>
</dbReference>
<dbReference type="Proteomes" id="UP001595593">
    <property type="component" value="Unassembled WGS sequence"/>
</dbReference>
<evidence type="ECO:0000313" key="3">
    <source>
        <dbReference type="Proteomes" id="UP001595593"/>
    </source>
</evidence>
<dbReference type="InterPro" id="IPR030489">
    <property type="entry name" value="TR_Rrf2-type_CS"/>
</dbReference>
<evidence type="ECO:0000256" key="1">
    <source>
        <dbReference type="ARBA" id="ARBA00023125"/>
    </source>
</evidence>
<dbReference type="EMBL" id="JBHRTN010000010">
    <property type="protein sequence ID" value="MFC3125775.1"/>
    <property type="molecule type" value="Genomic_DNA"/>
</dbReference>
<dbReference type="Gene3D" id="1.10.10.10">
    <property type="entry name" value="Winged helix-like DNA-binding domain superfamily/Winged helix DNA-binding domain"/>
    <property type="match status" value="1"/>
</dbReference>
<dbReference type="RefSeq" id="WP_379596680.1">
    <property type="nucleotide sequence ID" value="NZ_JBHRTN010000010.1"/>
</dbReference>
<dbReference type="InterPro" id="IPR036390">
    <property type="entry name" value="WH_DNA-bd_sf"/>
</dbReference>
<dbReference type="InterPro" id="IPR000944">
    <property type="entry name" value="Tscrpt_reg_Rrf2"/>
</dbReference>
<dbReference type="PROSITE" id="PS01332">
    <property type="entry name" value="HTH_RRF2_1"/>
    <property type="match status" value="1"/>
</dbReference>
<accession>A0ABV7FZX6</accession>
<keyword evidence="1" id="KW-0238">DNA-binding</keyword>
<proteinExistence type="predicted"/>
<dbReference type="PROSITE" id="PS51197">
    <property type="entry name" value="HTH_RRF2_2"/>
    <property type="match status" value="1"/>
</dbReference>
<reference evidence="3" key="1">
    <citation type="journal article" date="2019" name="Int. J. Syst. Evol. Microbiol.">
        <title>The Global Catalogue of Microorganisms (GCM) 10K type strain sequencing project: providing services to taxonomists for standard genome sequencing and annotation.</title>
        <authorList>
            <consortium name="The Broad Institute Genomics Platform"/>
            <consortium name="The Broad Institute Genome Sequencing Center for Infectious Disease"/>
            <person name="Wu L."/>
            <person name="Ma J."/>
        </authorList>
    </citation>
    <scope>NUCLEOTIDE SEQUENCE [LARGE SCALE GENOMIC DNA]</scope>
    <source>
        <strain evidence="3">KCTC 52094</strain>
    </source>
</reference>
<name>A0ABV7FZX6_9PROT</name>
<dbReference type="PANTHER" id="PTHR33221:SF5">
    <property type="entry name" value="HTH-TYPE TRANSCRIPTIONAL REGULATOR ISCR"/>
    <property type="match status" value="1"/>
</dbReference>
<gene>
    <name evidence="2" type="ORF">ACFOD4_11925</name>
</gene>
<comment type="caution">
    <text evidence="2">The sequence shown here is derived from an EMBL/GenBank/DDBJ whole genome shotgun (WGS) entry which is preliminary data.</text>
</comment>
<dbReference type="PANTHER" id="PTHR33221">
    <property type="entry name" value="WINGED HELIX-TURN-HELIX TRANSCRIPTIONAL REGULATOR, RRF2 FAMILY"/>
    <property type="match status" value="1"/>
</dbReference>
<organism evidence="2 3">
    <name type="scientific">Teichococcus globiformis</name>
    <dbReference type="NCBI Taxonomy" id="2307229"/>
    <lineage>
        <taxon>Bacteria</taxon>
        <taxon>Pseudomonadati</taxon>
        <taxon>Pseudomonadota</taxon>
        <taxon>Alphaproteobacteria</taxon>
        <taxon>Acetobacterales</taxon>
        <taxon>Roseomonadaceae</taxon>
        <taxon>Roseomonas</taxon>
    </lineage>
</organism>
<dbReference type="Pfam" id="PF02082">
    <property type="entry name" value="Rrf2"/>
    <property type="match status" value="1"/>
</dbReference>
<sequence length="157" mass="16612">MALLELAAHARSQGPEVRDRAQAEHRVSTSETARCAPLSLTEIAQAQALSVAYLEQIFAKLRRAGIVESARGPGGGYRLARPLEGIMIGAVIDAVDESISATRCGADAAGCVAGQRCRTHDLWAELGQQIDLFLRGISLADVLDGHVCGRAMPPRAP</sequence>
<protein>
    <submittedName>
        <fullName evidence="2">Rrf2 family transcriptional regulator</fullName>
    </submittedName>
</protein>
<dbReference type="SUPFAM" id="SSF46785">
    <property type="entry name" value="Winged helix' DNA-binding domain"/>
    <property type="match status" value="1"/>
</dbReference>